<feature type="region of interest" description="Disordered" evidence="1">
    <location>
        <begin position="21"/>
        <end position="60"/>
    </location>
</feature>
<reference evidence="2 3" key="1">
    <citation type="journal article" date="2018" name="Mol. Biol. Evol.">
        <title>Broad Genomic Sampling Reveals a Smut Pathogenic Ancestry of the Fungal Clade Ustilaginomycotina.</title>
        <authorList>
            <person name="Kijpornyongpan T."/>
            <person name="Mondo S.J."/>
            <person name="Barry K."/>
            <person name="Sandor L."/>
            <person name="Lee J."/>
            <person name="Lipzen A."/>
            <person name="Pangilinan J."/>
            <person name="LaButti K."/>
            <person name="Hainaut M."/>
            <person name="Henrissat B."/>
            <person name="Grigoriev I.V."/>
            <person name="Spatafora J.W."/>
            <person name="Aime M.C."/>
        </authorList>
    </citation>
    <scope>NUCLEOTIDE SEQUENCE [LARGE SCALE GENOMIC DNA]</scope>
    <source>
        <strain evidence="2 3">MCA 4186</strain>
    </source>
</reference>
<dbReference type="AlphaFoldDB" id="A0A316Z923"/>
<sequence>MRWHGGAGRGPLDVMLVRLAGSSSRQRAPPPTTADSAQHEGAVTGRLTRLSPSVTAHGLR</sequence>
<proteinExistence type="predicted"/>
<organism evidence="2 3">
    <name type="scientific">Tilletiopsis washingtonensis</name>
    <dbReference type="NCBI Taxonomy" id="58919"/>
    <lineage>
        <taxon>Eukaryota</taxon>
        <taxon>Fungi</taxon>
        <taxon>Dikarya</taxon>
        <taxon>Basidiomycota</taxon>
        <taxon>Ustilaginomycotina</taxon>
        <taxon>Exobasidiomycetes</taxon>
        <taxon>Entylomatales</taxon>
        <taxon>Entylomatales incertae sedis</taxon>
        <taxon>Tilletiopsis</taxon>
    </lineage>
</organism>
<dbReference type="GeneID" id="37269835"/>
<dbReference type="Proteomes" id="UP000245946">
    <property type="component" value="Unassembled WGS sequence"/>
</dbReference>
<dbReference type="EMBL" id="KZ819292">
    <property type="protein sequence ID" value="PWN98081.1"/>
    <property type="molecule type" value="Genomic_DNA"/>
</dbReference>
<dbReference type="RefSeq" id="XP_025598360.1">
    <property type="nucleotide sequence ID" value="XM_025742291.1"/>
</dbReference>
<name>A0A316Z923_9BASI</name>
<evidence type="ECO:0000256" key="1">
    <source>
        <dbReference type="SAM" id="MobiDB-lite"/>
    </source>
</evidence>
<evidence type="ECO:0000313" key="2">
    <source>
        <dbReference type="EMBL" id="PWN98081.1"/>
    </source>
</evidence>
<protein>
    <submittedName>
        <fullName evidence="2">Uncharacterized protein</fullName>
    </submittedName>
</protein>
<keyword evidence="3" id="KW-1185">Reference proteome</keyword>
<gene>
    <name evidence="2" type="ORF">FA09DRAFT_329717</name>
</gene>
<evidence type="ECO:0000313" key="3">
    <source>
        <dbReference type="Proteomes" id="UP000245946"/>
    </source>
</evidence>
<accession>A0A316Z923</accession>